<dbReference type="Proteomes" id="UP000288388">
    <property type="component" value="Unassembled WGS sequence"/>
</dbReference>
<protein>
    <recommendedName>
        <fullName evidence="1">Polysaccharide pyruvyl transferase domain-containing protein</fullName>
    </recommendedName>
</protein>
<evidence type="ECO:0000259" key="1">
    <source>
        <dbReference type="Pfam" id="PF04230"/>
    </source>
</evidence>
<dbReference type="InterPro" id="IPR007345">
    <property type="entry name" value="Polysacch_pyruvyl_Trfase"/>
</dbReference>
<dbReference type="EMBL" id="RYZS01000001">
    <property type="protein sequence ID" value="RVU94279.1"/>
    <property type="molecule type" value="Genomic_DNA"/>
</dbReference>
<feature type="domain" description="Polysaccharide pyruvyl transferase" evidence="1">
    <location>
        <begin position="14"/>
        <end position="367"/>
    </location>
</feature>
<dbReference type="PANTHER" id="PTHR36836:SF1">
    <property type="entry name" value="COLANIC ACID BIOSYNTHESIS PROTEIN WCAK"/>
    <property type="match status" value="1"/>
</dbReference>
<proteinExistence type="predicted"/>
<gene>
    <name evidence="2" type="ORF">EK398_05165</name>
</gene>
<accession>A0A437ULA9</accession>
<organism evidence="2 3">
    <name type="scientific">Enterococcus avium</name>
    <name type="common">Streptococcus avium</name>
    <dbReference type="NCBI Taxonomy" id="33945"/>
    <lineage>
        <taxon>Bacteria</taxon>
        <taxon>Bacillati</taxon>
        <taxon>Bacillota</taxon>
        <taxon>Bacilli</taxon>
        <taxon>Lactobacillales</taxon>
        <taxon>Enterococcaceae</taxon>
        <taxon>Enterococcus</taxon>
    </lineage>
</organism>
<dbReference type="AlphaFoldDB" id="A0A437ULA9"/>
<dbReference type="PANTHER" id="PTHR36836">
    <property type="entry name" value="COLANIC ACID BIOSYNTHESIS PROTEIN WCAK"/>
    <property type="match status" value="1"/>
</dbReference>
<evidence type="ECO:0000313" key="2">
    <source>
        <dbReference type="EMBL" id="RVU94279.1"/>
    </source>
</evidence>
<dbReference type="Pfam" id="PF04230">
    <property type="entry name" value="PS_pyruv_trans"/>
    <property type="match status" value="1"/>
</dbReference>
<comment type="caution">
    <text evidence="2">The sequence shown here is derived from an EMBL/GenBank/DDBJ whole genome shotgun (WGS) entry which is preliminary data.</text>
</comment>
<reference evidence="2 3" key="1">
    <citation type="submission" date="2018-12" db="EMBL/GenBank/DDBJ databases">
        <title>A novel vanA-carrying plasmid in a clinical isolate of Enterococcus avium.</title>
        <authorList>
            <person name="Bernasconi O.J."/>
            <person name="Luzzaro F."/>
            <person name="Endimiani A."/>
        </authorList>
    </citation>
    <scope>NUCLEOTIDE SEQUENCE [LARGE SCALE GENOMIC DNA]</scope>
    <source>
        <strain evidence="2 3">LC0559/18</strain>
    </source>
</reference>
<dbReference type="RefSeq" id="WP_127978461.1">
    <property type="nucleotide sequence ID" value="NZ_CAXOGR010000002.1"/>
</dbReference>
<evidence type="ECO:0000313" key="3">
    <source>
        <dbReference type="Proteomes" id="UP000288388"/>
    </source>
</evidence>
<sequence>MKKYIIIPGSSDLNRGDQALAWETKEIAVDAGYIGKYSILAEKDEPVQQSIDEGFNVLRPVLEHPSRHFKDKNNITYTLGIKILWGLVAIKDFLVSLFYLTKVGRIFLTRIFPNSECTRTIKEFEYSDAVFMKGGGLIQSHGGILSTYATYYRVYHLLLAQSLKKRIYIMPNSFGPFEGPFVKSMVKKVFARCNFIAVREEKSNERVMEELGFDFPVYPDLAFFLKESNAQKSVLFDKYSIPADKEIVAITMRPYRFPNSKDPVMSYNKFKIEMAKTIESINKMGMLPMIIEHTHAITSHENDGDSIRNVLELLASNVEYVFISDRSLNCRELKKIYSYCNFIIGTRFHSLIFSLSSHVPGIAISYDGYKSIGIMRDIGLEDYVIDISDVTEKRLIEMLKQVITNQKAISLKIDKYIKKSNVLRQDLINKIK</sequence>
<name>A0A437ULA9_ENTAV</name>